<evidence type="ECO:0000256" key="1">
    <source>
        <dbReference type="ARBA" id="ARBA00004651"/>
    </source>
</evidence>
<keyword evidence="5" id="KW-0029">Amino-acid transport</keyword>
<evidence type="ECO:0000256" key="8">
    <source>
        <dbReference type="ARBA" id="ARBA00035642"/>
    </source>
</evidence>
<reference evidence="12" key="1">
    <citation type="submission" date="2009-10" db="EMBL/GenBank/DDBJ databases">
        <title>Complete sequence of Bacillus selenitireducens MLS10.</title>
        <authorList>
            <consortium name="US DOE Joint Genome Institute"/>
            <person name="Lucas S."/>
            <person name="Copeland A."/>
            <person name="Lapidus A."/>
            <person name="Glavina del Rio T."/>
            <person name="Dalin E."/>
            <person name="Tice H."/>
            <person name="Bruce D."/>
            <person name="Goodwin L."/>
            <person name="Pitluck S."/>
            <person name="Sims D."/>
            <person name="Brettin T."/>
            <person name="Detter J.C."/>
            <person name="Han C."/>
            <person name="Larimer F."/>
            <person name="Land M."/>
            <person name="Hauser L."/>
            <person name="Kyrpides N."/>
            <person name="Ovchinnikova G."/>
            <person name="Stolz J."/>
        </authorList>
    </citation>
    <scope>NUCLEOTIDE SEQUENCE [LARGE SCALE GENOMIC DNA]</scope>
    <source>
        <strain evidence="12">MLS10</strain>
    </source>
</reference>
<feature type="transmembrane region" description="Helical" evidence="10">
    <location>
        <begin position="183"/>
        <end position="203"/>
    </location>
</feature>
<dbReference type="GO" id="GO:0031460">
    <property type="term" value="P:glycine betaine transport"/>
    <property type="evidence" value="ECO:0007669"/>
    <property type="project" value="TreeGrafter"/>
</dbReference>
<dbReference type="OrthoDB" id="9801163at2"/>
<comment type="similarity">
    <text evidence="8">In the C-terminal section; belongs to the OsmX family.</text>
</comment>
<dbReference type="GO" id="GO:0043190">
    <property type="term" value="C:ATP-binding cassette (ABC) transporter complex"/>
    <property type="evidence" value="ECO:0007669"/>
    <property type="project" value="InterPro"/>
</dbReference>
<dbReference type="GO" id="GO:0006865">
    <property type="term" value="P:amino acid transport"/>
    <property type="evidence" value="ECO:0007669"/>
    <property type="project" value="UniProtKB-KW"/>
</dbReference>
<dbReference type="GO" id="GO:0022857">
    <property type="term" value="F:transmembrane transporter activity"/>
    <property type="evidence" value="ECO:0007669"/>
    <property type="project" value="InterPro"/>
</dbReference>
<protein>
    <submittedName>
        <fullName evidence="12">Substrate-binding region of ABC-type glycine betaine transport system</fullName>
    </submittedName>
</protein>
<dbReference type="SUPFAM" id="SSF161098">
    <property type="entry name" value="MetI-like"/>
    <property type="match status" value="1"/>
</dbReference>
<dbReference type="CDD" id="cd13610">
    <property type="entry name" value="PBP2_ChoS"/>
    <property type="match status" value="1"/>
</dbReference>
<dbReference type="HOGENOM" id="CLU_038355_0_1_9"/>
<dbReference type="SUPFAM" id="SSF53850">
    <property type="entry name" value="Periplasmic binding protein-like II"/>
    <property type="match status" value="1"/>
</dbReference>
<organism evidence="12 13">
    <name type="scientific">Bacillus selenitireducens (strain ATCC 700615 / DSM 15326 / MLS10)</name>
    <dbReference type="NCBI Taxonomy" id="439292"/>
    <lineage>
        <taxon>Bacteria</taxon>
        <taxon>Bacillati</taxon>
        <taxon>Bacillota</taxon>
        <taxon>Bacilli</taxon>
        <taxon>Bacillales</taxon>
        <taxon>Bacillaceae</taxon>
        <taxon>Salisediminibacterium</taxon>
    </lineage>
</organism>
<dbReference type="FunFam" id="1.10.3720.10:FF:000001">
    <property type="entry name" value="Glycine betaine ABC transporter, permease"/>
    <property type="match status" value="1"/>
</dbReference>
<evidence type="ECO:0000256" key="9">
    <source>
        <dbReference type="ARBA" id="ARBA00035652"/>
    </source>
</evidence>
<sequence length="517" mass="56566">MKLLSIQTFFQLASNRSDLLLNALWEHIHMSLIALLISVFIAVPLGVVLAHYRSGAEPVIGVTAVLQTIPSLALLGFLIPFIGIGTTPAIVALTAYALMPILRNTYTGIKEVDPALMEASRGMGMNTLQQLHKVQLPLAMPTIMAGIRTAMVLIVGTATLAALIGAGGLGDLIMLGINRSNNYYILLGAIPAALLALLLDAILRFTEKRSLGTSIAPIVTVVSLALLIVLSPTVFQAFQFSDDGPDEIVIAGKLGAEPEIIINMYKLLIEAETDYEVVLEDGFGTTDFTFEALRAGEIDGYFEFTGTAIVNLLNEEPVSNEERPAFEQARDGMYEAFGFVFLEPMAYQNTYAIAVTEEFAETHDLETIGDLRPIEDEITAAFTFEFIDRDDGYPGIQDAYDLDFANVQGMDPGLRADAVESGDVQVTDAYSTDSYMIRYSLVALEDDEHVFPPFNGAPLFREEVLLAYPEIEDVLNQLGGMITEEEMLQMNYQVDEEDRNAVDVAREYLEESGLLTP</sequence>
<dbReference type="STRING" id="439292.Bsel_1918"/>
<evidence type="ECO:0000256" key="7">
    <source>
        <dbReference type="ARBA" id="ARBA00023136"/>
    </source>
</evidence>
<gene>
    <name evidence="12" type="ordered locus">Bsel_1918</name>
</gene>
<evidence type="ECO:0000313" key="12">
    <source>
        <dbReference type="EMBL" id="ADH99422.1"/>
    </source>
</evidence>
<dbReference type="InterPro" id="IPR058089">
    <property type="entry name" value="EgtUBC_SBD"/>
</dbReference>
<keyword evidence="13" id="KW-1185">Reference proteome</keyword>
<feature type="transmembrane region" description="Helical" evidence="10">
    <location>
        <begin position="150"/>
        <end position="177"/>
    </location>
</feature>
<dbReference type="AlphaFoldDB" id="D6XUD6"/>
<dbReference type="EMBL" id="CP001791">
    <property type="protein sequence ID" value="ADH99422.1"/>
    <property type="molecule type" value="Genomic_DNA"/>
</dbReference>
<evidence type="ECO:0000256" key="3">
    <source>
        <dbReference type="ARBA" id="ARBA00022448"/>
    </source>
</evidence>
<evidence type="ECO:0000256" key="2">
    <source>
        <dbReference type="ARBA" id="ARBA00007069"/>
    </source>
</evidence>
<keyword evidence="7 10" id="KW-0472">Membrane</keyword>
<dbReference type="Gene3D" id="3.40.190.10">
    <property type="entry name" value="Periplasmic binding protein-like II"/>
    <property type="match status" value="1"/>
</dbReference>
<comment type="subcellular location">
    <subcellularLocation>
        <location evidence="1 10">Cell membrane</location>
        <topology evidence="1 10">Multi-pass membrane protein</topology>
    </subcellularLocation>
</comment>
<dbReference type="RefSeq" id="WP_013172844.1">
    <property type="nucleotide sequence ID" value="NC_014219.1"/>
</dbReference>
<evidence type="ECO:0000256" key="6">
    <source>
        <dbReference type="ARBA" id="ARBA00022989"/>
    </source>
</evidence>
<dbReference type="PROSITE" id="PS50928">
    <property type="entry name" value="ABC_TM1"/>
    <property type="match status" value="1"/>
</dbReference>
<dbReference type="Gene3D" id="3.40.190.120">
    <property type="entry name" value="Osmoprotection protein (prox), domain 2"/>
    <property type="match status" value="1"/>
</dbReference>
<dbReference type="CDD" id="cd06261">
    <property type="entry name" value="TM_PBP2"/>
    <property type="match status" value="1"/>
</dbReference>
<evidence type="ECO:0000256" key="5">
    <source>
        <dbReference type="ARBA" id="ARBA00022970"/>
    </source>
</evidence>
<comment type="similarity">
    <text evidence="9">In the N-terminal section; belongs to the binding-protein-dependent transport system permease family.</text>
</comment>
<proteinExistence type="inferred from homology"/>
<dbReference type="eggNOG" id="COG1174">
    <property type="taxonomic scope" value="Bacteria"/>
</dbReference>
<evidence type="ECO:0000256" key="10">
    <source>
        <dbReference type="RuleBase" id="RU363032"/>
    </source>
</evidence>
<dbReference type="eggNOG" id="COG1732">
    <property type="taxonomic scope" value="Bacteria"/>
</dbReference>
<dbReference type="KEGG" id="bse:Bsel_1918"/>
<dbReference type="Pfam" id="PF04069">
    <property type="entry name" value="OpuAC"/>
    <property type="match status" value="1"/>
</dbReference>
<evidence type="ECO:0000259" key="11">
    <source>
        <dbReference type="PROSITE" id="PS50928"/>
    </source>
</evidence>
<evidence type="ECO:0000256" key="4">
    <source>
        <dbReference type="ARBA" id="ARBA00022692"/>
    </source>
</evidence>
<keyword evidence="3 10" id="KW-0813">Transport</keyword>
<dbReference type="PANTHER" id="PTHR30177:SF4">
    <property type="entry name" value="OSMOPROTECTANT IMPORT PERMEASE PROTEIN OSMW"/>
    <property type="match status" value="1"/>
</dbReference>
<keyword evidence="6 10" id="KW-1133">Transmembrane helix</keyword>
<dbReference type="Proteomes" id="UP000000271">
    <property type="component" value="Chromosome"/>
</dbReference>
<feature type="transmembrane region" description="Helical" evidence="10">
    <location>
        <begin position="72"/>
        <end position="98"/>
    </location>
</feature>
<dbReference type="Gene3D" id="1.10.3720.10">
    <property type="entry name" value="MetI-like"/>
    <property type="match status" value="1"/>
</dbReference>
<dbReference type="PANTHER" id="PTHR30177">
    <property type="entry name" value="GLYCINE BETAINE/L-PROLINE TRANSPORT SYSTEM PERMEASE PROTEIN PROW"/>
    <property type="match status" value="1"/>
</dbReference>
<dbReference type="InterPro" id="IPR000515">
    <property type="entry name" value="MetI-like"/>
</dbReference>
<comment type="similarity">
    <text evidence="2">Belongs to the binding-protein-dependent transport system permease family. CysTW subfamily.</text>
</comment>
<name>D6XUD6_BACIE</name>
<keyword evidence="4 10" id="KW-0812">Transmembrane</keyword>
<accession>D6XUD6</accession>
<dbReference type="InterPro" id="IPR007210">
    <property type="entry name" value="ABC_Gly_betaine_transp_sub-bd"/>
</dbReference>
<dbReference type="InterPro" id="IPR051204">
    <property type="entry name" value="ABC_transp_perm/SBD"/>
</dbReference>
<feature type="transmembrane region" description="Helical" evidence="10">
    <location>
        <begin position="215"/>
        <end position="235"/>
    </location>
</feature>
<feature type="domain" description="ABC transmembrane type-1" evidence="11">
    <location>
        <begin position="24"/>
        <end position="203"/>
    </location>
</feature>
<evidence type="ECO:0000313" key="13">
    <source>
        <dbReference type="Proteomes" id="UP000000271"/>
    </source>
</evidence>
<feature type="transmembrane region" description="Helical" evidence="10">
    <location>
        <begin position="32"/>
        <end position="52"/>
    </location>
</feature>
<dbReference type="InterPro" id="IPR035906">
    <property type="entry name" value="MetI-like_sf"/>
</dbReference>
<dbReference type="Pfam" id="PF00528">
    <property type="entry name" value="BPD_transp_1"/>
    <property type="match status" value="1"/>
</dbReference>